<feature type="domain" description="Reverse transcriptase" evidence="1">
    <location>
        <begin position="1"/>
        <end position="236"/>
    </location>
</feature>
<sequence>MVSQLVFYQECWETIKDDLLRVFLEFHNNGIINQSTNVTFIALMPKKSQSSRILDYRPISLVTNLYKIIAKIMFLKRKGFSLRWRSWMRGCLSSATFAILVNGNAKGWVKAFIGPRQGDPLSPFLFTIVVDVLSRLIVRAKEKGVFEGFLVDKDRTRVSYLQFADDTIFFSRASLEELQSLKLILVVFGRLSRLRINLNKSTLSGINISQSQTTKFASVLDCAVSDWPLMYLGLPLGRNPNSISFWDPVLDRVSKRLDRWKRVFLSLGGRITLIQSCLSHIPNYFLSLFKILALVALRIEKLQRDFLWSVSREGKRDHLVKWDLACRPKEFGTLGFGKFFLRNQALLGKWLWRGSSETIDHLFLHCPITLGLWHRIFSQAGIDWVQPSSIRDMMVISFKCFGNSIRDRTL</sequence>
<dbReference type="PANTHER" id="PTHR33116:SF78">
    <property type="entry name" value="OS12G0587133 PROTEIN"/>
    <property type="match status" value="1"/>
</dbReference>
<proteinExistence type="predicted"/>
<dbReference type="AlphaFoldDB" id="A5BE85"/>
<organism evidence="2">
    <name type="scientific">Vitis vinifera</name>
    <name type="common">Grape</name>
    <dbReference type="NCBI Taxonomy" id="29760"/>
    <lineage>
        <taxon>Eukaryota</taxon>
        <taxon>Viridiplantae</taxon>
        <taxon>Streptophyta</taxon>
        <taxon>Embryophyta</taxon>
        <taxon>Tracheophyta</taxon>
        <taxon>Spermatophyta</taxon>
        <taxon>Magnoliopsida</taxon>
        <taxon>eudicotyledons</taxon>
        <taxon>Gunneridae</taxon>
        <taxon>Pentapetalae</taxon>
        <taxon>rosids</taxon>
        <taxon>Vitales</taxon>
        <taxon>Vitaceae</taxon>
        <taxon>Viteae</taxon>
        <taxon>Vitis</taxon>
    </lineage>
</organism>
<dbReference type="PANTHER" id="PTHR33116">
    <property type="entry name" value="REVERSE TRANSCRIPTASE ZINC-BINDING DOMAIN-CONTAINING PROTEIN-RELATED-RELATED"/>
    <property type="match status" value="1"/>
</dbReference>
<gene>
    <name evidence="2" type="ORF">VITISV_042969</name>
</gene>
<dbReference type="PROSITE" id="PS50878">
    <property type="entry name" value="RT_POL"/>
    <property type="match status" value="1"/>
</dbReference>
<evidence type="ECO:0000313" key="2">
    <source>
        <dbReference type="EMBL" id="CAN74466.1"/>
    </source>
</evidence>
<dbReference type="InterPro" id="IPR043502">
    <property type="entry name" value="DNA/RNA_pol_sf"/>
</dbReference>
<accession>A5BE85</accession>
<dbReference type="InterPro" id="IPR000477">
    <property type="entry name" value="RT_dom"/>
</dbReference>
<dbReference type="SUPFAM" id="SSF56672">
    <property type="entry name" value="DNA/RNA polymerases"/>
    <property type="match status" value="1"/>
</dbReference>
<dbReference type="Pfam" id="PF00078">
    <property type="entry name" value="RVT_1"/>
    <property type="match status" value="1"/>
</dbReference>
<dbReference type="EMBL" id="AM456381">
    <property type="protein sequence ID" value="CAN74466.1"/>
    <property type="molecule type" value="Genomic_DNA"/>
</dbReference>
<protein>
    <recommendedName>
        <fullName evidence="1">Reverse transcriptase domain-containing protein</fullName>
    </recommendedName>
</protein>
<evidence type="ECO:0000259" key="1">
    <source>
        <dbReference type="PROSITE" id="PS50878"/>
    </source>
</evidence>
<name>A5BE85_VITVI</name>
<reference evidence="2" key="1">
    <citation type="journal article" date="2007" name="PLoS ONE">
        <title>The first genome sequence of an elite grapevine cultivar (Pinot noir Vitis vinifera L.): coping with a highly heterozygous genome.</title>
        <authorList>
            <person name="Velasco R."/>
            <person name="Zharkikh A."/>
            <person name="Troggio M."/>
            <person name="Cartwright D.A."/>
            <person name="Cestaro A."/>
            <person name="Pruss D."/>
            <person name="Pindo M."/>
            <person name="FitzGerald L.M."/>
            <person name="Vezzulli S."/>
            <person name="Reid J."/>
            <person name="Malacarne G."/>
            <person name="Iliev D."/>
            <person name="Coppola G."/>
            <person name="Wardell B."/>
            <person name="Micheletti D."/>
            <person name="Macalma T."/>
            <person name="Facci M."/>
            <person name="Mitchell J.T."/>
            <person name="Perazzolli M."/>
            <person name="Eldredge G."/>
            <person name="Gatto P."/>
            <person name="Oyzerski R."/>
            <person name="Moretto M."/>
            <person name="Gutin N."/>
            <person name="Stefanini M."/>
            <person name="Chen Y."/>
            <person name="Segala C."/>
            <person name="Davenport C."/>
            <person name="Dematte L."/>
            <person name="Mraz A."/>
            <person name="Battilana J."/>
            <person name="Stormo K."/>
            <person name="Costa F."/>
            <person name="Tao Q."/>
            <person name="Si-Ammour A."/>
            <person name="Harkins T."/>
            <person name="Lackey A."/>
            <person name="Perbost C."/>
            <person name="Taillon B."/>
            <person name="Stella A."/>
            <person name="Solovyev V."/>
            <person name="Fawcett J.A."/>
            <person name="Sterck L."/>
            <person name="Vandepoele K."/>
            <person name="Grando S.M."/>
            <person name="Toppo S."/>
            <person name="Moser C."/>
            <person name="Lanchbury J."/>
            <person name="Bogden R."/>
            <person name="Skolnick M."/>
            <person name="Sgaramella V."/>
            <person name="Bhatnagar S.K."/>
            <person name="Fontana P."/>
            <person name="Gutin A."/>
            <person name="Van de Peer Y."/>
            <person name="Salamini F."/>
            <person name="Viola R."/>
        </authorList>
    </citation>
    <scope>NUCLEOTIDE SEQUENCE</scope>
</reference>